<gene>
    <name evidence="2" type="ORF">EHQ64_03370</name>
</gene>
<dbReference type="InterPro" id="IPR007263">
    <property type="entry name" value="DCC1-like"/>
</dbReference>
<organism evidence="2 3">
    <name type="scientific">Leptospira sarikeiensis</name>
    <dbReference type="NCBI Taxonomy" id="2484943"/>
    <lineage>
        <taxon>Bacteria</taxon>
        <taxon>Pseudomonadati</taxon>
        <taxon>Spirochaetota</taxon>
        <taxon>Spirochaetia</taxon>
        <taxon>Leptospirales</taxon>
        <taxon>Leptospiraceae</taxon>
        <taxon>Leptospira</taxon>
    </lineage>
</organism>
<sequence length="116" mass="13103">MGKNIFLYDGDCGFCSGLATKLSGLSLDPNIEFKSFRTLSSRELQELHPSLNEKLAAGNVQYIYGNMRYPGFFAVRRLSHSLKGWRWASPILYLPLVPILGMFVMSILKSIRSKVQ</sequence>
<protein>
    <submittedName>
        <fullName evidence="2">DUF393 domain-containing protein</fullName>
    </submittedName>
</protein>
<accession>A0A4R9KBE3</accession>
<evidence type="ECO:0000256" key="1">
    <source>
        <dbReference type="SAM" id="Phobius"/>
    </source>
</evidence>
<evidence type="ECO:0000313" key="2">
    <source>
        <dbReference type="EMBL" id="TGL64047.1"/>
    </source>
</evidence>
<name>A0A4R9KBE3_9LEPT</name>
<keyword evidence="3" id="KW-1185">Reference proteome</keyword>
<dbReference type="Pfam" id="PF04134">
    <property type="entry name" value="DCC1-like"/>
    <property type="match status" value="1"/>
</dbReference>
<dbReference type="OrthoDB" id="9813713at2"/>
<keyword evidence="1" id="KW-0812">Transmembrane</keyword>
<keyword evidence="1" id="KW-1133">Transmembrane helix</keyword>
<dbReference type="AlphaFoldDB" id="A0A4R9KBE3"/>
<reference evidence="2" key="1">
    <citation type="journal article" date="2019" name="PLoS Negl. Trop. Dis.">
        <title>Revisiting the worldwide diversity of Leptospira species in the environment.</title>
        <authorList>
            <person name="Vincent A.T."/>
            <person name="Schiettekatte O."/>
            <person name="Bourhy P."/>
            <person name="Veyrier F.J."/>
            <person name="Picardeau M."/>
        </authorList>
    </citation>
    <scope>NUCLEOTIDE SEQUENCE [LARGE SCALE GENOMIC DNA]</scope>
    <source>
        <strain evidence="2">201702455</strain>
    </source>
</reference>
<dbReference type="RefSeq" id="WP_135648096.1">
    <property type="nucleotide sequence ID" value="NZ_RQGF01000009.1"/>
</dbReference>
<feature type="transmembrane region" description="Helical" evidence="1">
    <location>
        <begin position="87"/>
        <end position="108"/>
    </location>
</feature>
<dbReference type="EMBL" id="RQGF01000009">
    <property type="protein sequence ID" value="TGL64047.1"/>
    <property type="molecule type" value="Genomic_DNA"/>
</dbReference>
<keyword evidence="1" id="KW-0472">Membrane</keyword>
<dbReference type="GO" id="GO:0015035">
    <property type="term" value="F:protein-disulfide reductase activity"/>
    <property type="evidence" value="ECO:0007669"/>
    <property type="project" value="InterPro"/>
</dbReference>
<dbReference type="Proteomes" id="UP000297762">
    <property type="component" value="Unassembled WGS sequence"/>
</dbReference>
<evidence type="ECO:0000313" key="3">
    <source>
        <dbReference type="Proteomes" id="UP000297762"/>
    </source>
</evidence>
<proteinExistence type="predicted"/>
<comment type="caution">
    <text evidence="2">The sequence shown here is derived from an EMBL/GenBank/DDBJ whole genome shotgun (WGS) entry which is preliminary data.</text>
</comment>